<evidence type="ECO:0000313" key="5">
    <source>
        <dbReference type="Proteomes" id="UP001335648"/>
    </source>
</evidence>
<sequence length="363" mass="40049">MRQLELQAAVVGDSAVTPSGSAAAFDAGSNIQLVPVFRESEVEMFFGAFERIAAALRWPEDVWAILVQCKLVGKAQEACSSLSVEDGLEYDKVKGAILRAYELVPEAYRQHFRGIKKAAGQTYVDFAREKKVLFDRWCRACKADDIASVCELMLLEEFKNCVPERTVVYLNEQRVTTLQQAATLADESALIHRSVSFQRDLPQRDTYRRAPDNGVPCASVPLLGPKIDRACYFCLDPGHMMADCAARKRKQATTMADEEGLELSHSGVLAQSDSPHRFGFRKDRNRRATHAHSASLPGPKKKRLCFFCLDPGHLEAECVARKEQVAAALEKPKDRHAVAMRQSGELQLSSASVCDGAVGVSVS</sequence>
<dbReference type="SUPFAM" id="SSF47353">
    <property type="entry name" value="Retrovirus capsid dimerization domain-like"/>
    <property type="match status" value="1"/>
</dbReference>
<feature type="region of interest" description="Disordered" evidence="2">
    <location>
        <begin position="256"/>
        <end position="276"/>
    </location>
</feature>
<keyword evidence="1" id="KW-0862">Zinc</keyword>
<dbReference type="EMBL" id="JAULUE010002046">
    <property type="protein sequence ID" value="KAK5916087.1"/>
    <property type="molecule type" value="Genomic_DNA"/>
</dbReference>
<evidence type="ECO:0000256" key="1">
    <source>
        <dbReference type="PROSITE-ProRule" id="PRU00047"/>
    </source>
</evidence>
<accession>A0AAN8HI17</accession>
<keyword evidence="1" id="KW-0863">Zinc-finger</keyword>
<dbReference type="GO" id="GO:0003676">
    <property type="term" value="F:nucleic acid binding"/>
    <property type="evidence" value="ECO:0007669"/>
    <property type="project" value="InterPro"/>
</dbReference>
<keyword evidence="5" id="KW-1185">Reference proteome</keyword>
<comment type="caution">
    <text evidence="4">The sequence shown here is derived from an EMBL/GenBank/DDBJ whole genome shotgun (WGS) entry which is preliminary data.</text>
</comment>
<dbReference type="PANTHER" id="PTHR46888:SF13">
    <property type="entry name" value="RIBONUCLEASE H"/>
    <property type="match status" value="1"/>
</dbReference>
<dbReference type="InterPro" id="IPR001878">
    <property type="entry name" value="Znf_CCHC"/>
</dbReference>
<dbReference type="AlphaFoldDB" id="A0AAN8HI17"/>
<keyword evidence="1" id="KW-0479">Metal-binding</keyword>
<dbReference type="InterPro" id="IPR003309">
    <property type="entry name" value="SCAN_dom"/>
</dbReference>
<evidence type="ECO:0000259" key="3">
    <source>
        <dbReference type="PROSITE" id="PS50158"/>
    </source>
</evidence>
<evidence type="ECO:0000256" key="2">
    <source>
        <dbReference type="SAM" id="MobiDB-lite"/>
    </source>
</evidence>
<dbReference type="PROSITE" id="PS50158">
    <property type="entry name" value="ZF_CCHC"/>
    <property type="match status" value="1"/>
</dbReference>
<name>A0AAN8HI17_9TELE</name>
<dbReference type="InterPro" id="IPR038269">
    <property type="entry name" value="SCAN_sf"/>
</dbReference>
<organism evidence="4 5">
    <name type="scientific">Champsocephalus esox</name>
    <name type="common">pike icefish</name>
    <dbReference type="NCBI Taxonomy" id="159716"/>
    <lineage>
        <taxon>Eukaryota</taxon>
        <taxon>Metazoa</taxon>
        <taxon>Chordata</taxon>
        <taxon>Craniata</taxon>
        <taxon>Vertebrata</taxon>
        <taxon>Euteleostomi</taxon>
        <taxon>Actinopterygii</taxon>
        <taxon>Neopterygii</taxon>
        <taxon>Teleostei</taxon>
        <taxon>Neoteleostei</taxon>
        <taxon>Acanthomorphata</taxon>
        <taxon>Eupercaria</taxon>
        <taxon>Perciformes</taxon>
        <taxon>Notothenioidei</taxon>
        <taxon>Channichthyidae</taxon>
        <taxon>Champsocephalus</taxon>
    </lineage>
</organism>
<dbReference type="Gene3D" id="4.10.60.10">
    <property type="entry name" value="Zinc finger, CCHC-type"/>
    <property type="match status" value="1"/>
</dbReference>
<dbReference type="Pfam" id="PF02023">
    <property type="entry name" value="SCAN"/>
    <property type="match status" value="1"/>
</dbReference>
<feature type="domain" description="CCHC-type" evidence="3">
    <location>
        <begin position="231"/>
        <end position="244"/>
    </location>
</feature>
<gene>
    <name evidence="4" type="ORF">CesoFtcFv8_001621</name>
</gene>
<protein>
    <recommendedName>
        <fullName evidence="3">CCHC-type domain-containing protein</fullName>
    </recommendedName>
</protein>
<dbReference type="Gene3D" id="1.10.4020.10">
    <property type="entry name" value="DNA breaking-rejoining enzymes"/>
    <property type="match status" value="1"/>
</dbReference>
<reference evidence="4 5" key="1">
    <citation type="journal article" date="2023" name="Mol. Biol. Evol.">
        <title>Genomics of Secondarily Temperate Adaptation in the Only Non-Antarctic Icefish.</title>
        <authorList>
            <person name="Rivera-Colon A.G."/>
            <person name="Rayamajhi N."/>
            <person name="Minhas B.F."/>
            <person name="Madrigal G."/>
            <person name="Bilyk K.T."/>
            <person name="Yoon V."/>
            <person name="Hune M."/>
            <person name="Gregory S."/>
            <person name="Cheng C.H.C."/>
            <person name="Catchen J.M."/>
        </authorList>
    </citation>
    <scope>NUCLEOTIDE SEQUENCE [LARGE SCALE GENOMIC DNA]</scope>
    <source>
        <strain evidence="4">JC2023a</strain>
    </source>
</reference>
<proteinExistence type="predicted"/>
<dbReference type="PANTHER" id="PTHR46888">
    <property type="entry name" value="ZINC KNUCKLE DOMAINCONTAINING PROTEIN-RELATED"/>
    <property type="match status" value="1"/>
</dbReference>
<dbReference type="Proteomes" id="UP001335648">
    <property type="component" value="Unassembled WGS sequence"/>
</dbReference>
<evidence type="ECO:0000313" key="4">
    <source>
        <dbReference type="EMBL" id="KAK5916087.1"/>
    </source>
</evidence>
<dbReference type="GO" id="GO:0008270">
    <property type="term" value="F:zinc ion binding"/>
    <property type="evidence" value="ECO:0007669"/>
    <property type="project" value="UniProtKB-KW"/>
</dbReference>
<dbReference type="SMART" id="SM00343">
    <property type="entry name" value="ZnF_C2HC"/>
    <property type="match status" value="2"/>
</dbReference>